<keyword evidence="9" id="KW-1185">Reference proteome</keyword>
<evidence type="ECO:0000256" key="6">
    <source>
        <dbReference type="SAM" id="Phobius"/>
    </source>
</evidence>
<feature type="transmembrane region" description="Helical" evidence="6">
    <location>
        <begin position="35"/>
        <end position="55"/>
    </location>
</feature>
<organism evidence="8 9">
    <name type="scientific">Desulfatitalea alkaliphila</name>
    <dbReference type="NCBI Taxonomy" id="2929485"/>
    <lineage>
        <taxon>Bacteria</taxon>
        <taxon>Pseudomonadati</taxon>
        <taxon>Thermodesulfobacteriota</taxon>
        <taxon>Desulfobacteria</taxon>
        <taxon>Desulfobacterales</taxon>
        <taxon>Desulfosarcinaceae</taxon>
        <taxon>Desulfatitalea</taxon>
    </lineage>
</organism>
<evidence type="ECO:0000256" key="2">
    <source>
        <dbReference type="ARBA" id="ARBA00022475"/>
    </source>
</evidence>
<dbReference type="InterPro" id="IPR027379">
    <property type="entry name" value="CLS_N"/>
</dbReference>
<comment type="caution">
    <text evidence="8">The sequence shown here is derived from an EMBL/GenBank/DDBJ whole genome shotgun (WGS) entry which is preliminary data.</text>
</comment>
<evidence type="ECO:0000313" key="9">
    <source>
        <dbReference type="Proteomes" id="UP001165427"/>
    </source>
</evidence>
<keyword evidence="3 6" id="KW-0812">Transmembrane</keyword>
<evidence type="ECO:0000256" key="3">
    <source>
        <dbReference type="ARBA" id="ARBA00022692"/>
    </source>
</evidence>
<feature type="domain" description="Cardiolipin synthase N-terminal" evidence="7">
    <location>
        <begin position="16"/>
        <end position="57"/>
    </location>
</feature>
<proteinExistence type="predicted"/>
<evidence type="ECO:0000256" key="1">
    <source>
        <dbReference type="ARBA" id="ARBA00004651"/>
    </source>
</evidence>
<feature type="transmembrane region" description="Helical" evidence="6">
    <location>
        <begin position="7"/>
        <end position="29"/>
    </location>
</feature>
<dbReference type="AlphaFoldDB" id="A0AA41R634"/>
<comment type="subcellular location">
    <subcellularLocation>
        <location evidence="1">Cell membrane</location>
        <topology evidence="1">Multi-pass membrane protein</topology>
    </subcellularLocation>
</comment>
<name>A0AA41R634_9BACT</name>
<keyword evidence="2" id="KW-1003">Cell membrane</keyword>
<dbReference type="GO" id="GO:0005886">
    <property type="term" value="C:plasma membrane"/>
    <property type="evidence" value="ECO:0007669"/>
    <property type="project" value="UniProtKB-SubCell"/>
</dbReference>
<dbReference type="Pfam" id="PF13396">
    <property type="entry name" value="PLDc_N"/>
    <property type="match status" value="1"/>
</dbReference>
<dbReference type="RefSeq" id="WP_246903386.1">
    <property type="nucleotide sequence ID" value="NZ_JALJRB010000003.1"/>
</dbReference>
<reference evidence="8" key="1">
    <citation type="submission" date="2022-04" db="EMBL/GenBank/DDBJ databases">
        <title>Desulfatitalea alkaliphila sp. nov., a novel anaerobic sulfate-reducing bacterium isolated from terrestrial mud volcano, Taman Peninsula, Russia.</title>
        <authorList>
            <person name="Khomyakova M.A."/>
            <person name="Merkel A.Y."/>
            <person name="Slobodkin A.I."/>
        </authorList>
    </citation>
    <scope>NUCLEOTIDE SEQUENCE</scope>
    <source>
        <strain evidence="8">M08but</strain>
    </source>
</reference>
<protein>
    <submittedName>
        <fullName evidence="8">PLDc N-terminal domain-containing protein</fullName>
    </submittedName>
</protein>
<accession>A0AA41R634</accession>
<keyword evidence="5 6" id="KW-0472">Membrane</keyword>
<dbReference type="Proteomes" id="UP001165427">
    <property type="component" value="Unassembled WGS sequence"/>
</dbReference>
<evidence type="ECO:0000313" key="8">
    <source>
        <dbReference type="EMBL" id="MCJ8499838.1"/>
    </source>
</evidence>
<gene>
    <name evidence="8" type="ORF">MRX98_04570</name>
</gene>
<sequence length="62" mass="6637">MGIEVGGIFGLILLVACVWAIVQIFQSSASTGAKVFWTVLVLILPLIGLILWLLAGPRSSKR</sequence>
<evidence type="ECO:0000256" key="5">
    <source>
        <dbReference type="ARBA" id="ARBA00023136"/>
    </source>
</evidence>
<keyword evidence="4 6" id="KW-1133">Transmembrane helix</keyword>
<dbReference type="EMBL" id="JALJRB010000003">
    <property type="protein sequence ID" value="MCJ8499838.1"/>
    <property type="molecule type" value="Genomic_DNA"/>
</dbReference>
<evidence type="ECO:0000256" key="4">
    <source>
        <dbReference type="ARBA" id="ARBA00022989"/>
    </source>
</evidence>
<evidence type="ECO:0000259" key="7">
    <source>
        <dbReference type="Pfam" id="PF13396"/>
    </source>
</evidence>